<proteinExistence type="inferred from homology"/>
<comment type="catalytic activity">
    <reaction evidence="10">
        <text>a quinone + NADH + 5 H(+)(in) = a quinol + NAD(+) + 4 H(+)(out)</text>
        <dbReference type="Rhea" id="RHEA:57888"/>
        <dbReference type="ChEBI" id="CHEBI:15378"/>
        <dbReference type="ChEBI" id="CHEBI:24646"/>
        <dbReference type="ChEBI" id="CHEBI:57540"/>
        <dbReference type="ChEBI" id="CHEBI:57945"/>
        <dbReference type="ChEBI" id="CHEBI:132124"/>
    </reaction>
</comment>
<dbReference type="InterPro" id="IPR039428">
    <property type="entry name" value="NUOK/Mnh_C1-like"/>
</dbReference>
<keyword evidence="5 10" id="KW-0812">Transmembrane</keyword>
<dbReference type="GO" id="GO:0030964">
    <property type="term" value="C:NADH dehydrogenase complex"/>
    <property type="evidence" value="ECO:0007669"/>
    <property type="project" value="TreeGrafter"/>
</dbReference>
<dbReference type="GO" id="GO:0042773">
    <property type="term" value="P:ATP synthesis coupled electron transport"/>
    <property type="evidence" value="ECO:0007669"/>
    <property type="project" value="InterPro"/>
</dbReference>
<dbReference type="FunFam" id="1.10.287.3510:FF:000001">
    <property type="entry name" value="NADH-quinone oxidoreductase subunit K"/>
    <property type="match status" value="1"/>
</dbReference>
<comment type="subunit">
    <text evidence="10">NDH-1 is composed of 14 different subunits. Subunits NuoA, H, J, K, L, M, N constitute the membrane sector of the complex.</text>
</comment>
<dbReference type="EC" id="7.1.1.-" evidence="10"/>
<organism evidence="11 12">
    <name type="scientific">Gemmatimonas phototrophica</name>
    <dbReference type="NCBI Taxonomy" id="1379270"/>
    <lineage>
        <taxon>Bacteria</taxon>
        <taxon>Pseudomonadati</taxon>
        <taxon>Gemmatimonadota</taxon>
        <taxon>Gemmatimonadia</taxon>
        <taxon>Gemmatimonadales</taxon>
        <taxon>Gemmatimonadaceae</taxon>
        <taxon>Gemmatimonas</taxon>
    </lineage>
</organism>
<dbReference type="PANTHER" id="PTHR11434:SF16">
    <property type="entry name" value="NADH-UBIQUINONE OXIDOREDUCTASE CHAIN 4L"/>
    <property type="match status" value="1"/>
</dbReference>
<keyword evidence="7 10" id="KW-1278">Translocase</keyword>
<evidence type="ECO:0000256" key="5">
    <source>
        <dbReference type="ARBA" id="ARBA00022692"/>
    </source>
</evidence>
<reference evidence="11 12" key="2">
    <citation type="journal article" date="2016" name="Environ. Microbiol. Rep.">
        <title>Metagenomic evidence for the presence of phototrophic Gemmatimonadetes bacteria in diverse environments.</title>
        <authorList>
            <person name="Zeng Y."/>
            <person name="Baumbach J."/>
            <person name="Barbosa E.G."/>
            <person name="Azevedo V."/>
            <person name="Zhang C."/>
            <person name="Koblizek M."/>
        </authorList>
    </citation>
    <scope>NUCLEOTIDE SEQUENCE [LARGE SCALE GENOMIC DNA]</scope>
    <source>
        <strain evidence="11 12">AP64</strain>
    </source>
</reference>
<keyword evidence="9 10" id="KW-0472">Membrane</keyword>
<evidence type="ECO:0000256" key="1">
    <source>
        <dbReference type="ARBA" id="ARBA00002378"/>
    </source>
</evidence>
<dbReference type="HAMAP" id="MF_01456">
    <property type="entry name" value="NDH1_NuoK"/>
    <property type="match status" value="1"/>
</dbReference>
<reference evidence="11 12" key="1">
    <citation type="journal article" date="2014" name="Proc. Natl. Acad. Sci. U.S.A.">
        <title>Functional type 2 photosynthetic reaction centers found in the rare bacterial phylum Gemmatimonadetes.</title>
        <authorList>
            <person name="Zeng Y."/>
            <person name="Feng F."/>
            <person name="Medova H."/>
            <person name="Dean J."/>
            <person name="Koblizek M."/>
        </authorList>
    </citation>
    <scope>NUCLEOTIDE SEQUENCE [LARGE SCALE GENOMIC DNA]</scope>
    <source>
        <strain evidence="11 12">AP64</strain>
    </source>
</reference>
<dbReference type="KEGG" id="gph:GEMMAAP_12080"/>
<dbReference type="Proteomes" id="UP000076404">
    <property type="component" value="Chromosome"/>
</dbReference>
<evidence type="ECO:0000256" key="9">
    <source>
        <dbReference type="ARBA" id="ARBA00023136"/>
    </source>
</evidence>
<dbReference type="Pfam" id="PF00420">
    <property type="entry name" value="Oxidored_q2"/>
    <property type="match status" value="1"/>
</dbReference>
<protein>
    <recommendedName>
        <fullName evidence="10">NADH-quinone oxidoreductase subunit K</fullName>
        <ecNumber evidence="10">7.1.1.-</ecNumber>
    </recommendedName>
    <alternativeName>
        <fullName evidence="10">NADH dehydrogenase I subunit K</fullName>
    </alternativeName>
    <alternativeName>
        <fullName evidence="10">NDH-1 subunit K</fullName>
    </alternativeName>
</protein>
<dbReference type="InterPro" id="IPR001133">
    <property type="entry name" value="NADH_UbQ_OxRdtase_chain4L/K"/>
</dbReference>
<evidence type="ECO:0000313" key="12">
    <source>
        <dbReference type="Proteomes" id="UP000076404"/>
    </source>
</evidence>
<feature type="transmembrane region" description="Helical" evidence="10">
    <location>
        <begin position="56"/>
        <end position="84"/>
    </location>
</feature>
<evidence type="ECO:0000256" key="4">
    <source>
        <dbReference type="ARBA" id="ARBA00022448"/>
    </source>
</evidence>
<dbReference type="EMBL" id="CP011454">
    <property type="protein sequence ID" value="AMW05341.1"/>
    <property type="molecule type" value="Genomic_DNA"/>
</dbReference>
<dbReference type="eggNOG" id="COG0713">
    <property type="taxonomic scope" value="Bacteria"/>
</dbReference>
<dbReference type="OrthoDB" id="9810120at2"/>
<evidence type="ECO:0000256" key="7">
    <source>
        <dbReference type="ARBA" id="ARBA00022967"/>
    </source>
</evidence>
<keyword evidence="11" id="KW-0560">Oxidoreductase</keyword>
<keyword evidence="4 10" id="KW-0813">Transport</keyword>
<evidence type="ECO:0000256" key="6">
    <source>
        <dbReference type="ARBA" id="ARBA00022719"/>
    </source>
</evidence>
<comment type="subcellular location">
    <subcellularLocation>
        <location evidence="10">Cell membrane</location>
        <topology evidence="10">Multi-pass membrane protein</topology>
    </subcellularLocation>
    <subcellularLocation>
        <location evidence="2">Membrane</location>
        <topology evidence="2">Multi-pass membrane protein</topology>
    </subcellularLocation>
</comment>
<keyword evidence="12" id="KW-1185">Reference proteome</keyword>
<evidence type="ECO:0000256" key="3">
    <source>
        <dbReference type="ARBA" id="ARBA00010519"/>
    </source>
</evidence>
<gene>
    <name evidence="10" type="primary">nuoK</name>
    <name evidence="11" type="ORF">GEMMAAP_12080</name>
</gene>
<keyword evidence="6 10" id="KW-0874">Quinone</keyword>
<dbReference type="PANTHER" id="PTHR11434">
    <property type="entry name" value="NADH-UBIQUINONE OXIDOREDUCTASE SUBUNIT ND4L"/>
    <property type="match status" value="1"/>
</dbReference>
<comment type="caution">
    <text evidence="10">Lacks conserved residue(s) required for the propagation of feature annotation.</text>
</comment>
<evidence type="ECO:0000256" key="2">
    <source>
        <dbReference type="ARBA" id="ARBA00004141"/>
    </source>
</evidence>
<sequence length="100" mass="10898">MDQYQAMLWLAGALFSVGLLGVVIRRNALVMLMCMELMLNGVNLSLVTFSQQRGDAAGVVMVFLTFVVATAEVALAIPIVLLLVKHARSLDVDRYSELKG</sequence>
<dbReference type="GO" id="GO:0005886">
    <property type="term" value="C:plasma membrane"/>
    <property type="evidence" value="ECO:0007669"/>
    <property type="project" value="UniProtKB-SubCell"/>
</dbReference>
<evidence type="ECO:0000313" key="11">
    <source>
        <dbReference type="EMBL" id="AMW05341.1"/>
    </source>
</evidence>
<dbReference type="STRING" id="1379270.GEMMAAP_12080"/>
<dbReference type="RefSeq" id="WP_026849557.1">
    <property type="nucleotide sequence ID" value="NZ_CP011454.1"/>
</dbReference>
<name>A0A143BLC9_9BACT</name>
<keyword evidence="10 11" id="KW-0830">Ubiquinone</keyword>
<dbReference type="AlphaFoldDB" id="A0A143BLC9"/>
<comment type="function">
    <text evidence="1 10">NDH-1 shuttles electrons from NADH, via FMN and iron-sulfur (Fe-S) centers, to quinones in the respiratory chain. The immediate electron acceptor for the enzyme in this species is believed to be ubiquinone. Couples the redox reaction to proton translocation (for every two electrons transferred, four hydrogen ions are translocated across the cytoplasmic membrane), and thus conserves the redox energy in a proton gradient.</text>
</comment>
<dbReference type="GO" id="GO:0048038">
    <property type="term" value="F:quinone binding"/>
    <property type="evidence" value="ECO:0007669"/>
    <property type="project" value="UniProtKB-KW"/>
</dbReference>
<comment type="similarity">
    <text evidence="3 10">Belongs to the complex I subunit 4L family.</text>
</comment>
<dbReference type="NCBIfam" id="NF004320">
    <property type="entry name" value="PRK05715.1-2"/>
    <property type="match status" value="1"/>
</dbReference>
<feature type="transmembrane region" description="Helical" evidence="10">
    <location>
        <begin position="6"/>
        <end position="24"/>
    </location>
</feature>
<dbReference type="GO" id="GO:0050136">
    <property type="term" value="F:NADH dehydrogenase (quinone) (non-electrogenic) activity"/>
    <property type="evidence" value="ECO:0007669"/>
    <property type="project" value="UniProtKB-UniRule"/>
</dbReference>
<keyword evidence="10" id="KW-1003">Cell membrane</keyword>
<dbReference type="Gene3D" id="1.10.287.3510">
    <property type="match status" value="1"/>
</dbReference>
<keyword evidence="10" id="KW-0520">NAD</keyword>
<accession>A0A143BLC9</accession>
<evidence type="ECO:0000256" key="8">
    <source>
        <dbReference type="ARBA" id="ARBA00022989"/>
    </source>
</evidence>
<evidence type="ECO:0000256" key="10">
    <source>
        <dbReference type="HAMAP-Rule" id="MF_01456"/>
    </source>
</evidence>
<keyword evidence="8 10" id="KW-1133">Transmembrane helix</keyword>